<dbReference type="AlphaFoldDB" id="A0A1H3UIE1"/>
<gene>
    <name evidence="2" type="ORF">SAMN05421736_12150</name>
</gene>
<organism evidence="2 3">
    <name type="scientific">Evansella caseinilytica</name>
    <dbReference type="NCBI Taxonomy" id="1503961"/>
    <lineage>
        <taxon>Bacteria</taxon>
        <taxon>Bacillati</taxon>
        <taxon>Bacillota</taxon>
        <taxon>Bacilli</taxon>
        <taxon>Bacillales</taxon>
        <taxon>Bacillaceae</taxon>
        <taxon>Evansella</taxon>
    </lineage>
</organism>
<sequence length="47" mass="5058">MVSGGVFVVYGNMFLLLGSMVFFFLVMICGAAAVVPHETYGKLANKK</sequence>
<keyword evidence="3" id="KW-1185">Reference proteome</keyword>
<dbReference type="Proteomes" id="UP000198935">
    <property type="component" value="Unassembled WGS sequence"/>
</dbReference>
<dbReference type="EMBL" id="FNPI01000021">
    <property type="protein sequence ID" value="SDZ61585.1"/>
    <property type="molecule type" value="Genomic_DNA"/>
</dbReference>
<evidence type="ECO:0000256" key="1">
    <source>
        <dbReference type="SAM" id="Phobius"/>
    </source>
</evidence>
<proteinExistence type="predicted"/>
<evidence type="ECO:0000313" key="3">
    <source>
        <dbReference type="Proteomes" id="UP000198935"/>
    </source>
</evidence>
<evidence type="ECO:0000313" key="2">
    <source>
        <dbReference type="EMBL" id="SDZ61585.1"/>
    </source>
</evidence>
<keyword evidence="1" id="KW-0472">Membrane</keyword>
<protein>
    <submittedName>
        <fullName evidence="2">Uncharacterized protein</fullName>
    </submittedName>
</protein>
<keyword evidence="1" id="KW-0812">Transmembrane</keyword>
<name>A0A1H3UIE1_9BACI</name>
<feature type="transmembrane region" description="Helical" evidence="1">
    <location>
        <begin position="12"/>
        <end position="35"/>
    </location>
</feature>
<reference evidence="3" key="1">
    <citation type="submission" date="2016-10" db="EMBL/GenBank/DDBJ databases">
        <authorList>
            <person name="Varghese N."/>
            <person name="Submissions S."/>
        </authorList>
    </citation>
    <scope>NUCLEOTIDE SEQUENCE [LARGE SCALE GENOMIC DNA]</scope>
    <source>
        <strain evidence="3">SP</strain>
    </source>
</reference>
<accession>A0A1H3UIE1</accession>
<keyword evidence="1" id="KW-1133">Transmembrane helix</keyword>